<comment type="similarity">
    <text evidence="1">Belongs to the 'GDSL' lipolytic enzyme family.</text>
</comment>
<dbReference type="InterPro" id="IPR001087">
    <property type="entry name" value="GDSL"/>
</dbReference>
<dbReference type="EMBL" id="SWLB01000003">
    <property type="protein sequence ID" value="KAF3339601.1"/>
    <property type="molecule type" value="Genomic_DNA"/>
</dbReference>
<dbReference type="InterPro" id="IPR036514">
    <property type="entry name" value="SGNH_hydro_sf"/>
</dbReference>
<dbReference type="PANTHER" id="PTHR22835">
    <property type="entry name" value="ZINC FINGER FYVE DOMAIN CONTAINING PROTEIN"/>
    <property type="match status" value="1"/>
</dbReference>
<dbReference type="GO" id="GO:0016788">
    <property type="term" value="F:hydrolase activity, acting on ester bonds"/>
    <property type="evidence" value="ECO:0007669"/>
    <property type="project" value="InterPro"/>
</dbReference>
<reference evidence="3" key="1">
    <citation type="submission" date="2020-01" db="EMBL/GenBank/DDBJ databases">
        <title>Genome sequence of Kobresia littledalei, the first chromosome-level genome in the family Cyperaceae.</title>
        <authorList>
            <person name="Qu G."/>
        </authorList>
    </citation>
    <scope>NUCLEOTIDE SEQUENCE</scope>
    <source>
        <strain evidence="3">C.B.Clarke</strain>
        <tissue evidence="3">Leaf</tissue>
    </source>
</reference>
<evidence type="ECO:0000313" key="3">
    <source>
        <dbReference type="EMBL" id="KAF3339601.1"/>
    </source>
</evidence>
<dbReference type="Gene3D" id="3.40.50.1110">
    <property type="entry name" value="SGNH hydrolase"/>
    <property type="match status" value="1"/>
</dbReference>
<sequence>MLHPNAKIIYVDYYGALLNVYRNANDLGFESPLFACCGFEGSQYHFSFTHGCGDEQSSVCADPLKALSWDGIHLTEASYHAIANGILNGPYSDPPLSELC</sequence>
<evidence type="ECO:0000313" key="4">
    <source>
        <dbReference type="Proteomes" id="UP000623129"/>
    </source>
</evidence>
<dbReference type="Proteomes" id="UP000623129">
    <property type="component" value="Unassembled WGS sequence"/>
</dbReference>
<accession>A0A833RI81</accession>
<proteinExistence type="inferred from homology"/>
<keyword evidence="2" id="KW-0325">Glycoprotein</keyword>
<protein>
    <submittedName>
        <fullName evidence="3">GDSL esterase/lipase</fullName>
    </submittedName>
</protein>
<name>A0A833RI81_9POAL</name>
<organism evidence="3 4">
    <name type="scientific">Carex littledalei</name>
    <dbReference type="NCBI Taxonomy" id="544730"/>
    <lineage>
        <taxon>Eukaryota</taxon>
        <taxon>Viridiplantae</taxon>
        <taxon>Streptophyta</taxon>
        <taxon>Embryophyta</taxon>
        <taxon>Tracheophyta</taxon>
        <taxon>Spermatophyta</taxon>
        <taxon>Magnoliopsida</taxon>
        <taxon>Liliopsida</taxon>
        <taxon>Poales</taxon>
        <taxon>Cyperaceae</taxon>
        <taxon>Cyperoideae</taxon>
        <taxon>Cariceae</taxon>
        <taxon>Carex</taxon>
        <taxon>Carex subgen. Euthyceras</taxon>
    </lineage>
</organism>
<evidence type="ECO:0000256" key="2">
    <source>
        <dbReference type="ARBA" id="ARBA00023180"/>
    </source>
</evidence>
<keyword evidence="4" id="KW-1185">Reference proteome</keyword>
<gene>
    <name evidence="3" type="ORF">FCM35_KLT15372</name>
</gene>
<dbReference type="Pfam" id="PF00657">
    <property type="entry name" value="Lipase_GDSL"/>
    <property type="match status" value="1"/>
</dbReference>
<dbReference type="AlphaFoldDB" id="A0A833RI81"/>
<dbReference type="OrthoDB" id="683899at2759"/>
<comment type="caution">
    <text evidence="3">The sequence shown here is derived from an EMBL/GenBank/DDBJ whole genome shotgun (WGS) entry which is preliminary data.</text>
</comment>
<dbReference type="PANTHER" id="PTHR22835:SF663">
    <property type="entry name" value="LIPASE-LIKE"/>
    <property type="match status" value="1"/>
</dbReference>
<evidence type="ECO:0000256" key="1">
    <source>
        <dbReference type="ARBA" id="ARBA00008668"/>
    </source>
</evidence>